<dbReference type="GO" id="GO:0030572">
    <property type="term" value="F:phosphatidyltransferase activity"/>
    <property type="evidence" value="ECO:0007669"/>
    <property type="project" value="UniProtKB-ARBA"/>
</dbReference>
<dbReference type="InterPro" id="IPR001736">
    <property type="entry name" value="PLipase_D/transphosphatidylase"/>
</dbReference>
<name>A0A0J0XP82_9TREE</name>
<dbReference type="STRING" id="879819.A0A0J0XP82"/>
<feature type="compositionally biased region" description="Basic and acidic residues" evidence="1">
    <location>
        <begin position="513"/>
        <end position="526"/>
    </location>
</feature>
<feature type="compositionally biased region" description="Basic and acidic residues" evidence="1">
    <location>
        <begin position="471"/>
        <end position="494"/>
    </location>
</feature>
<dbReference type="PANTHER" id="PTHR21248:SF22">
    <property type="entry name" value="PHOSPHOLIPASE D"/>
    <property type="match status" value="1"/>
</dbReference>
<dbReference type="PANTHER" id="PTHR21248">
    <property type="entry name" value="CARDIOLIPIN SYNTHASE"/>
    <property type="match status" value="1"/>
</dbReference>
<dbReference type="EMBL" id="KQ087200">
    <property type="protein sequence ID" value="KLT42882.1"/>
    <property type="molecule type" value="Genomic_DNA"/>
</dbReference>
<dbReference type="InterPro" id="IPR025202">
    <property type="entry name" value="PLD-like_dom"/>
</dbReference>
<dbReference type="Pfam" id="PF13091">
    <property type="entry name" value="PLDc_2"/>
    <property type="match status" value="1"/>
</dbReference>
<feature type="domain" description="PLD phosphodiesterase" evidence="2">
    <location>
        <begin position="119"/>
        <end position="146"/>
    </location>
</feature>
<sequence length="526" mass="56841">MGVCGVAPLTIVSHSLDIVRHYAALIARARHEIFFTTNVWEASEAATVVADALRALSKAVLERGGARVVVKIMYDRGVADGGAHQRVDAKIFSSPAVGLPSPEEVPGCSLEVQNYHIPPVGSFHQKTVIVDREVALLSSNNVQNRDDVGFMVQLEGPIVQSIYDSAILSWWMSFNDPLPLVARAPAYADTLTLSDFVFGEAHPDVAGMGDRAAMAERTRHRLLPARGTDDASPPFSPVIVHAPHAPFPVAMVNRTPRGRESPPLSMLTQGRGCGDAFVPQNQAWLAAFKFAQRSVFLQTPTFSAKPIVGAALDAVRRGVVVEIYADLEFEGGTPSADGRANQLVAAYMYSQLGEAERARLRVYWYTAKGDTGPLSTRGSAHTCHIKLMIVDEQIAVQGNGNADVNSWLHAQEINVLVDSPQLCREWRAALDANQDTRARGLVGHDGVWRDANGTPLPAAPESTPASMPRTAVRETPVRDARNREPRPPIPKRDSGGIALVRKAAAAAKSPRPHSVDSKRSATDRRA</sequence>
<feature type="domain" description="PLD phosphodiesterase" evidence="2">
    <location>
        <begin position="379"/>
        <end position="406"/>
    </location>
</feature>
<feature type="region of interest" description="Disordered" evidence="1">
    <location>
        <begin position="445"/>
        <end position="526"/>
    </location>
</feature>
<protein>
    <recommendedName>
        <fullName evidence="2">PLD phosphodiesterase domain-containing protein</fullName>
    </recommendedName>
</protein>
<organism evidence="3 4">
    <name type="scientific">Cutaneotrichosporon oleaginosum</name>
    <dbReference type="NCBI Taxonomy" id="879819"/>
    <lineage>
        <taxon>Eukaryota</taxon>
        <taxon>Fungi</taxon>
        <taxon>Dikarya</taxon>
        <taxon>Basidiomycota</taxon>
        <taxon>Agaricomycotina</taxon>
        <taxon>Tremellomycetes</taxon>
        <taxon>Trichosporonales</taxon>
        <taxon>Trichosporonaceae</taxon>
        <taxon>Cutaneotrichosporon</taxon>
    </lineage>
</organism>
<dbReference type="RefSeq" id="XP_018279373.1">
    <property type="nucleotide sequence ID" value="XM_018420804.1"/>
</dbReference>
<dbReference type="PROSITE" id="PS50035">
    <property type="entry name" value="PLD"/>
    <property type="match status" value="2"/>
</dbReference>
<dbReference type="OrthoDB" id="9997422at2759"/>
<evidence type="ECO:0000313" key="3">
    <source>
        <dbReference type="EMBL" id="KLT42882.1"/>
    </source>
</evidence>
<reference evidence="3 4" key="1">
    <citation type="submission" date="2015-03" db="EMBL/GenBank/DDBJ databases">
        <title>Genomics and transcriptomics of the oil-accumulating basidiomycete yeast T. oleaginosus allow insights into substrate utilization and the diverse evolutionary trajectories of mating systems in fungi.</title>
        <authorList>
            <consortium name="DOE Joint Genome Institute"/>
            <person name="Kourist R."/>
            <person name="Kracht O."/>
            <person name="Bracharz F."/>
            <person name="Lipzen A."/>
            <person name="Nolan M."/>
            <person name="Ohm R."/>
            <person name="Grigoriev I."/>
            <person name="Sun S."/>
            <person name="Heitman J."/>
            <person name="Bruck T."/>
            <person name="Nowrousian M."/>
        </authorList>
    </citation>
    <scope>NUCLEOTIDE SEQUENCE [LARGE SCALE GENOMIC DNA]</scope>
    <source>
        <strain evidence="3 4">IBC0246</strain>
    </source>
</reference>
<dbReference type="SUPFAM" id="SSF56024">
    <property type="entry name" value="Phospholipase D/nuclease"/>
    <property type="match status" value="2"/>
</dbReference>
<keyword evidence="4" id="KW-1185">Reference proteome</keyword>
<dbReference type="GO" id="GO:0032049">
    <property type="term" value="P:cardiolipin biosynthetic process"/>
    <property type="evidence" value="ECO:0007669"/>
    <property type="project" value="UniProtKB-ARBA"/>
</dbReference>
<dbReference type="Proteomes" id="UP000053611">
    <property type="component" value="Unassembled WGS sequence"/>
</dbReference>
<evidence type="ECO:0000259" key="2">
    <source>
        <dbReference type="PROSITE" id="PS50035"/>
    </source>
</evidence>
<dbReference type="Gene3D" id="3.30.870.10">
    <property type="entry name" value="Endonuclease Chain A"/>
    <property type="match status" value="2"/>
</dbReference>
<proteinExistence type="predicted"/>
<dbReference type="AlphaFoldDB" id="A0A0J0XP82"/>
<dbReference type="CDD" id="cd00138">
    <property type="entry name" value="PLDc_SF"/>
    <property type="match status" value="1"/>
</dbReference>
<accession>A0A0J0XP82</accession>
<evidence type="ECO:0000256" key="1">
    <source>
        <dbReference type="SAM" id="MobiDB-lite"/>
    </source>
</evidence>
<dbReference type="GeneID" id="28981407"/>
<evidence type="ECO:0000313" key="4">
    <source>
        <dbReference type="Proteomes" id="UP000053611"/>
    </source>
</evidence>
<gene>
    <name evidence="3" type="ORF">CC85DRAFT_259487</name>
</gene>